<protein>
    <submittedName>
        <fullName evidence="2">PQQ-binding-like beta-propeller repeat protein</fullName>
    </submittedName>
</protein>
<evidence type="ECO:0000259" key="1">
    <source>
        <dbReference type="Pfam" id="PF13360"/>
    </source>
</evidence>
<feature type="domain" description="Pyrrolo-quinoline quinone repeat" evidence="1">
    <location>
        <begin position="83"/>
        <end position="209"/>
    </location>
</feature>
<dbReference type="EMBL" id="JABVEC010000002">
    <property type="protein sequence ID" value="MBC6464767.1"/>
    <property type="molecule type" value="Genomic_DNA"/>
</dbReference>
<dbReference type="SUPFAM" id="SSF50998">
    <property type="entry name" value="Quinoprotein alcohol dehydrogenase-like"/>
    <property type="match status" value="2"/>
</dbReference>
<dbReference type="InterPro" id="IPR015943">
    <property type="entry name" value="WD40/YVTN_repeat-like_dom_sf"/>
</dbReference>
<dbReference type="Proteomes" id="UP000805614">
    <property type="component" value="Unassembled WGS sequence"/>
</dbReference>
<dbReference type="Gene3D" id="2.130.10.10">
    <property type="entry name" value="YVTN repeat-like/Quinoprotein amine dehydrogenase"/>
    <property type="match status" value="1"/>
</dbReference>
<feature type="domain" description="Pyrrolo-quinoline quinone repeat" evidence="1">
    <location>
        <begin position="238"/>
        <end position="350"/>
    </location>
</feature>
<organism evidence="2 3">
    <name type="scientific">Actinomadura alba</name>
    <dbReference type="NCBI Taxonomy" id="406431"/>
    <lineage>
        <taxon>Bacteria</taxon>
        <taxon>Bacillati</taxon>
        <taxon>Actinomycetota</taxon>
        <taxon>Actinomycetes</taxon>
        <taxon>Streptosporangiales</taxon>
        <taxon>Thermomonosporaceae</taxon>
        <taxon>Actinomadura</taxon>
    </lineage>
</organism>
<sequence>MTAIGSRQRHVLGLVAVVLAVTSAAVLVNKFVLQAEWWQVDRKVTDRPVGRLADLGPPPGPVASAWQLATAVRRSGLSPYDQVAHAVVRGQVVVASGRGLDVRDARTGAARWHYNRSDWTLLGWAATGDHLLAYLERAGHRGDRLIIGFDAVSGRLLWRAAGEAPAALERSSLRWPAGSGVVLTTDAGRTSLRGRSTTTGKRLWTTNLPRGCELPDATAHGSGGSETLSVLSLDCGRHGRVLAVDPASGRTRWSKVLRPAEPPAVTVDGDVTVVFDGDSLRAFGRDGKEIAVRVGDDLCGAMCPVVLSGDRLVIVYRTGGEGDAEHRMEAIDVPSGRTAWQRDVPDYAALTVGGDRLYGLRPRLAENLLPAGIDIVAPADGATTTVPAPFVIGPGMDGVRPWVAAAGGLLYVAVPEVGPREGTGERRDAYPAGAARLIALRGGPGGRGPEELGGVATADWPDACGLLRKHDLAAVRKGTYRTRPERTGVGDVGLPRPVSCRYEPDDDKGQSATALTVTVEWVAESPQAAGELLAAWRATEPLARQLMDIKDEAYELGTSGTIAMRVDRYIVAVNAYQTPGVATRLARAVATRLPPRP</sequence>
<proteinExistence type="predicted"/>
<dbReference type="PANTHER" id="PTHR34512">
    <property type="entry name" value="CELL SURFACE PROTEIN"/>
    <property type="match status" value="1"/>
</dbReference>
<evidence type="ECO:0000313" key="3">
    <source>
        <dbReference type="Proteomes" id="UP000805614"/>
    </source>
</evidence>
<dbReference type="InterPro" id="IPR002372">
    <property type="entry name" value="PQQ_rpt_dom"/>
</dbReference>
<keyword evidence="3" id="KW-1185">Reference proteome</keyword>
<dbReference type="InterPro" id="IPR011047">
    <property type="entry name" value="Quinoprotein_ADH-like_sf"/>
</dbReference>
<evidence type="ECO:0000313" key="2">
    <source>
        <dbReference type="EMBL" id="MBC6464767.1"/>
    </source>
</evidence>
<reference evidence="2 3" key="1">
    <citation type="submission" date="2020-06" db="EMBL/GenBank/DDBJ databases">
        <title>Actinomadura xiongansis sp. nov., isolated from soil of Baiyangdian.</title>
        <authorList>
            <person name="Zhang X."/>
        </authorList>
    </citation>
    <scope>NUCLEOTIDE SEQUENCE [LARGE SCALE GENOMIC DNA]</scope>
    <source>
        <strain evidence="2 3">HBUM206468</strain>
    </source>
</reference>
<dbReference type="Pfam" id="PF13360">
    <property type="entry name" value="PQQ_2"/>
    <property type="match status" value="2"/>
</dbReference>
<dbReference type="PANTHER" id="PTHR34512:SF30">
    <property type="entry name" value="OUTER MEMBRANE PROTEIN ASSEMBLY FACTOR BAMB"/>
    <property type="match status" value="1"/>
</dbReference>
<name>A0ABR7LIU4_9ACTN</name>
<accession>A0ABR7LIU4</accession>
<dbReference type="RefSeq" id="WP_187241752.1">
    <property type="nucleotide sequence ID" value="NZ_BAAAOK010000008.1"/>
</dbReference>
<comment type="caution">
    <text evidence="2">The sequence shown here is derived from an EMBL/GenBank/DDBJ whole genome shotgun (WGS) entry which is preliminary data.</text>
</comment>
<gene>
    <name evidence="2" type="ORF">HKK74_04540</name>
</gene>